<evidence type="ECO:0008006" key="3">
    <source>
        <dbReference type="Google" id="ProtNLM"/>
    </source>
</evidence>
<dbReference type="EMBL" id="STFF01000004">
    <property type="protein sequence ID" value="THU38419.1"/>
    <property type="molecule type" value="Genomic_DNA"/>
</dbReference>
<dbReference type="AlphaFoldDB" id="A0A4S8HUU4"/>
<proteinExistence type="predicted"/>
<dbReference type="Proteomes" id="UP000306918">
    <property type="component" value="Unassembled WGS sequence"/>
</dbReference>
<accession>A0A4S8HUU4</accession>
<comment type="caution">
    <text evidence="1">The sequence shown here is derived from an EMBL/GenBank/DDBJ whole genome shotgun (WGS) entry which is preliminary data.</text>
</comment>
<name>A0A4S8HUU4_9BACT</name>
<dbReference type="RefSeq" id="WP_136578375.1">
    <property type="nucleotide sequence ID" value="NZ_STFF01000004.1"/>
</dbReference>
<sequence>MKITWFLFVAISLVAGCRENCKEKIASLYKANRKALATEREVNKFTLQLSYVPAEVLTREDPNDTIPAQKDTAYYYFKLQVSCPEEPMQGTGNKTALFYGLDSLFATAETPPFAIPELIEPVITGSQKRFEYLLVFAKKDFTNGALLKIIFFDRLFTNTKQVFVFDRKKIDEIETLQCK</sequence>
<evidence type="ECO:0000313" key="2">
    <source>
        <dbReference type="Proteomes" id="UP000306918"/>
    </source>
</evidence>
<dbReference type="PROSITE" id="PS51257">
    <property type="entry name" value="PROKAR_LIPOPROTEIN"/>
    <property type="match status" value="1"/>
</dbReference>
<gene>
    <name evidence="1" type="ORF">FAM09_17265</name>
</gene>
<organism evidence="1 2">
    <name type="scientific">Niastella caeni</name>
    <dbReference type="NCBI Taxonomy" id="2569763"/>
    <lineage>
        <taxon>Bacteria</taxon>
        <taxon>Pseudomonadati</taxon>
        <taxon>Bacteroidota</taxon>
        <taxon>Chitinophagia</taxon>
        <taxon>Chitinophagales</taxon>
        <taxon>Chitinophagaceae</taxon>
        <taxon>Niastella</taxon>
    </lineage>
</organism>
<keyword evidence="2" id="KW-1185">Reference proteome</keyword>
<reference evidence="1 2" key="1">
    <citation type="submission" date="2019-04" db="EMBL/GenBank/DDBJ databases">
        <title>Niastella caeni sp. nov., isolated from activated sludge.</title>
        <authorList>
            <person name="Sheng M."/>
        </authorList>
    </citation>
    <scope>NUCLEOTIDE SEQUENCE [LARGE SCALE GENOMIC DNA]</scope>
    <source>
        <strain evidence="1 2">HX-2-15</strain>
    </source>
</reference>
<evidence type="ECO:0000313" key="1">
    <source>
        <dbReference type="EMBL" id="THU38419.1"/>
    </source>
</evidence>
<protein>
    <recommendedName>
        <fullName evidence="3">Lipoprotein</fullName>
    </recommendedName>
</protein>